<comment type="caution">
    <text evidence="3">The sequence shown here is derived from an EMBL/GenBank/DDBJ whole genome shotgun (WGS) entry which is preliminary data.</text>
</comment>
<dbReference type="PANTHER" id="PTHR33376:SF5">
    <property type="entry name" value="EXTRACYTOPLASMIC SOLUTE RECEPTOR PROTEIN"/>
    <property type="match status" value="1"/>
</dbReference>
<evidence type="ECO:0000313" key="4">
    <source>
        <dbReference type="Proteomes" id="UP000321223"/>
    </source>
</evidence>
<protein>
    <submittedName>
        <fullName evidence="3">ABC transporter substrate-binding protein</fullName>
    </submittedName>
</protein>
<dbReference type="InterPro" id="IPR018389">
    <property type="entry name" value="DctP_fam"/>
</dbReference>
<evidence type="ECO:0000256" key="1">
    <source>
        <dbReference type="ARBA" id="ARBA00022729"/>
    </source>
</evidence>
<proteinExistence type="predicted"/>
<dbReference type="GO" id="GO:0055085">
    <property type="term" value="P:transmembrane transport"/>
    <property type="evidence" value="ECO:0007669"/>
    <property type="project" value="InterPro"/>
</dbReference>
<evidence type="ECO:0000256" key="2">
    <source>
        <dbReference type="SAM" id="MobiDB-lite"/>
    </source>
</evidence>
<sequence length="542" mass="61312">MLGELVEIVTKLFEVSDRLKQSEDEDRKRVIKYFEQVGDCLLGIEQELRNGNPYHGRWGELQEYARNFPKSISKSIGEDKEKELSLLLEAIVNNTPEDDSDIKTIATTGGRFKALAVNIATENGEAPPPVKQPKQPIPVNGEAPPPVKQPKQPIPVSRRTVVYAAIGTATAIATGTAGWFVRQYQPSVRWKMVSFLGESTKNKVILFDAPLMISERIKAITNSQFIIEVDTTGDILTEEILQKVSAGRDIQCGFSGIYYEQEKYRPLYFGCAVPFGLSPQEQTAWLSYKKDPNDQLTYIQSLYREIGLNVIPFPAGATGGQMGGWFKKEINTVADFNGLIMRIPGLGADVLSDYFGINTDKKIFGKALSIEKISTELEKGTIQAAEWIGPHDDFQLNLHKAGAKYYYYPGWWEPSTTFDVQVNKDAWENLPPEYQRIFEAVCHETYTKILSEYDRRNARTLGDIRKLESSGNIKILPFPDEVLQVAQAKTEELLKLYDANPQFKEVHDEWEGFKTQMRSWDDLSDLTKIMSRLNQPINMVVQ</sequence>
<dbReference type="Gene3D" id="3.40.190.170">
    <property type="entry name" value="Bacterial extracellular solute-binding protein, family 7"/>
    <property type="match status" value="1"/>
</dbReference>
<gene>
    <name evidence="3" type="ORF">MAE30S32_20520</name>
</gene>
<dbReference type="Pfam" id="PF03480">
    <property type="entry name" value="DctP"/>
    <property type="match status" value="1"/>
</dbReference>
<evidence type="ECO:0000313" key="3">
    <source>
        <dbReference type="EMBL" id="GCA93400.1"/>
    </source>
</evidence>
<dbReference type="Proteomes" id="UP000321223">
    <property type="component" value="Unassembled WGS sequence"/>
</dbReference>
<dbReference type="Gene3D" id="3.40.190.10">
    <property type="entry name" value="Periplasmic binding protein-like II"/>
    <property type="match status" value="1"/>
</dbReference>
<accession>A0A510PIB2</accession>
<organism evidence="3 4">
    <name type="scientific">Microcystis aeruginosa 11-30S32</name>
    <dbReference type="NCBI Taxonomy" id="2358142"/>
    <lineage>
        <taxon>Bacteria</taxon>
        <taxon>Bacillati</taxon>
        <taxon>Cyanobacteriota</taxon>
        <taxon>Cyanophyceae</taxon>
        <taxon>Oscillatoriophycideae</taxon>
        <taxon>Chroococcales</taxon>
        <taxon>Microcystaceae</taxon>
        <taxon>Microcystis</taxon>
    </lineage>
</organism>
<dbReference type="AlphaFoldDB" id="A0A510PIB2"/>
<dbReference type="PANTHER" id="PTHR33376">
    <property type="match status" value="1"/>
</dbReference>
<dbReference type="RefSeq" id="WP_147070532.1">
    <property type="nucleotide sequence ID" value="NZ_BHVU01000105.1"/>
</dbReference>
<dbReference type="EMBL" id="BHVU01000105">
    <property type="protein sequence ID" value="GCA93400.1"/>
    <property type="molecule type" value="Genomic_DNA"/>
</dbReference>
<name>A0A510PIB2_MICAE</name>
<reference evidence="3 4" key="1">
    <citation type="journal article" date="2019" name="Appl. Environ. Microbiol.">
        <title>Co-occurrence of broad and narrow host-range viruses infecting the toxic bloom-forming cyanobacterium Microcystis aeruginosa.</title>
        <authorList>
            <person name="Morimoto D."/>
            <person name="Tominaga K."/>
            <person name="Nishimura Y."/>
            <person name="Yoshida N."/>
            <person name="Kimura S."/>
            <person name="Sako Y."/>
            <person name="Yoshida T."/>
        </authorList>
    </citation>
    <scope>NUCLEOTIDE SEQUENCE [LARGE SCALE GENOMIC DNA]</scope>
    <source>
        <strain evidence="3 4">11-30S32</strain>
    </source>
</reference>
<dbReference type="InterPro" id="IPR038404">
    <property type="entry name" value="TRAP_DctP_sf"/>
</dbReference>
<feature type="region of interest" description="Disordered" evidence="2">
    <location>
        <begin position="123"/>
        <end position="153"/>
    </location>
</feature>
<keyword evidence="1" id="KW-0732">Signal</keyword>